<dbReference type="InterPro" id="IPR002018">
    <property type="entry name" value="CarbesteraseB"/>
</dbReference>
<evidence type="ECO:0000259" key="5">
    <source>
        <dbReference type="Pfam" id="PF00135"/>
    </source>
</evidence>
<feature type="signal peptide" evidence="4">
    <location>
        <begin position="1"/>
        <end position="20"/>
    </location>
</feature>
<organism evidence="6 7">
    <name type="scientific">Araneus ventricosus</name>
    <name type="common">Orbweaver spider</name>
    <name type="synonym">Epeira ventricosa</name>
    <dbReference type="NCBI Taxonomy" id="182803"/>
    <lineage>
        <taxon>Eukaryota</taxon>
        <taxon>Metazoa</taxon>
        <taxon>Ecdysozoa</taxon>
        <taxon>Arthropoda</taxon>
        <taxon>Chelicerata</taxon>
        <taxon>Arachnida</taxon>
        <taxon>Araneae</taxon>
        <taxon>Araneomorphae</taxon>
        <taxon>Entelegynae</taxon>
        <taxon>Araneoidea</taxon>
        <taxon>Araneidae</taxon>
        <taxon>Araneus</taxon>
    </lineage>
</organism>
<feature type="domain" description="Carboxylesterase type B" evidence="5">
    <location>
        <begin position="29"/>
        <end position="143"/>
    </location>
</feature>
<keyword evidence="7" id="KW-1185">Reference proteome</keyword>
<sequence length="232" mass="27002">MILAWHYVLISIMTVALADSQGVRRVMTRTIGTKYGSIRGLSVQLPNRNIGAVEVFLGIPYALPPVGQMRFMPPANPSQWRGVRTADRYGPVCPQRYPDIKNETESLRHMPTGRLEYLKKLIPFLRNESEDCLYLNVYCPVQASTTYRNEMKIEVIAEDLDSYTQNMHVAIECASMDANMLHIVSREMDFRMNADRVTKRRYKEYLLQTKREVFFCIVFIFYHCSQESYSYL</sequence>
<dbReference type="InterPro" id="IPR029058">
    <property type="entry name" value="AB_hydrolase_fold"/>
</dbReference>
<dbReference type="PANTHER" id="PTHR43903">
    <property type="entry name" value="NEUROLIGIN"/>
    <property type="match status" value="1"/>
</dbReference>
<dbReference type="InterPro" id="IPR051093">
    <property type="entry name" value="Neuroligin/BSAL"/>
</dbReference>
<keyword evidence="2 4" id="KW-0732">Signal</keyword>
<dbReference type="Gene3D" id="3.40.50.1820">
    <property type="entry name" value="alpha/beta hydrolase"/>
    <property type="match status" value="1"/>
</dbReference>
<dbReference type="EMBL" id="BGPR01000038">
    <property type="protein sequence ID" value="GBL84610.1"/>
    <property type="molecule type" value="Genomic_DNA"/>
</dbReference>
<evidence type="ECO:0000313" key="7">
    <source>
        <dbReference type="Proteomes" id="UP000499080"/>
    </source>
</evidence>
<protein>
    <submittedName>
        <fullName evidence="6">Neuroligin-4, X-linked</fullName>
    </submittedName>
</protein>
<proteinExistence type="inferred from homology"/>
<dbReference type="PROSITE" id="PS00941">
    <property type="entry name" value="CARBOXYLESTERASE_B_2"/>
    <property type="match status" value="1"/>
</dbReference>
<dbReference type="Pfam" id="PF00135">
    <property type="entry name" value="COesterase"/>
    <property type="match status" value="1"/>
</dbReference>
<feature type="chain" id="PRO_5021274063" evidence="4">
    <location>
        <begin position="21"/>
        <end position="232"/>
    </location>
</feature>
<dbReference type="SUPFAM" id="SSF53474">
    <property type="entry name" value="alpha/beta-Hydrolases"/>
    <property type="match status" value="1"/>
</dbReference>
<dbReference type="OrthoDB" id="3200163at2759"/>
<dbReference type="AlphaFoldDB" id="A0A4Y2AXN1"/>
<evidence type="ECO:0000256" key="4">
    <source>
        <dbReference type="SAM" id="SignalP"/>
    </source>
</evidence>
<dbReference type="InterPro" id="IPR019819">
    <property type="entry name" value="Carboxylesterase_B_CS"/>
</dbReference>
<comment type="caution">
    <text evidence="6">The sequence shown here is derived from an EMBL/GenBank/DDBJ whole genome shotgun (WGS) entry which is preliminary data.</text>
</comment>
<accession>A0A4Y2AXN1</accession>
<evidence type="ECO:0000256" key="3">
    <source>
        <dbReference type="ARBA" id="ARBA00023180"/>
    </source>
</evidence>
<gene>
    <name evidence="6" type="primary">NLGN4X_10</name>
    <name evidence="6" type="ORF">AVEN_191073_1</name>
</gene>
<comment type="similarity">
    <text evidence="1">Belongs to the type-B carboxylesterase/lipase family.</text>
</comment>
<dbReference type="Proteomes" id="UP000499080">
    <property type="component" value="Unassembled WGS sequence"/>
</dbReference>
<keyword evidence="3" id="KW-0325">Glycoprotein</keyword>
<reference evidence="6 7" key="1">
    <citation type="journal article" date="2019" name="Sci. Rep.">
        <title>Orb-weaving spider Araneus ventricosus genome elucidates the spidroin gene catalogue.</title>
        <authorList>
            <person name="Kono N."/>
            <person name="Nakamura H."/>
            <person name="Ohtoshi R."/>
            <person name="Moran D.A.P."/>
            <person name="Shinohara A."/>
            <person name="Yoshida Y."/>
            <person name="Fujiwara M."/>
            <person name="Mori M."/>
            <person name="Tomita M."/>
            <person name="Arakawa K."/>
        </authorList>
    </citation>
    <scope>NUCLEOTIDE SEQUENCE [LARGE SCALE GENOMIC DNA]</scope>
</reference>
<name>A0A4Y2AXN1_ARAVE</name>
<evidence type="ECO:0000256" key="1">
    <source>
        <dbReference type="ARBA" id="ARBA00005964"/>
    </source>
</evidence>
<evidence type="ECO:0000313" key="6">
    <source>
        <dbReference type="EMBL" id="GBL84610.1"/>
    </source>
</evidence>
<evidence type="ECO:0000256" key="2">
    <source>
        <dbReference type="ARBA" id="ARBA00022729"/>
    </source>
</evidence>